<feature type="transmembrane region" description="Helical" evidence="2">
    <location>
        <begin position="98"/>
        <end position="122"/>
    </location>
</feature>
<evidence type="ECO:0000313" key="4">
    <source>
        <dbReference type="Proteomes" id="UP000652219"/>
    </source>
</evidence>
<evidence type="ECO:0000256" key="2">
    <source>
        <dbReference type="SAM" id="Phobius"/>
    </source>
</evidence>
<keyword evidence="2" id="KW-0472">Membrane</keyword>
<feature type="transmembrane region" description="Helical" evidence="2">
    <location>
        <begin position="234"/>
        <end position="253"/>
    </location>
</feature>
<name>A0A8H6JA81_9PEZI</name>
<gene>
    <name evidence="3" type="ORF">CSOJ01_07313</name>
</gene>
<feature type="transmembrane region" description="Helical" evidence="2">
    <location>
        <begin position="167"/>
        <end position="190"/>
    </location>
</feature>
<dbReference type="EMBL" id="WIGN01000111">
    <property type="protein sequence ID" value="KAF6808845.1"/>
    <property type="molecule type" value="Genomic_DNA"/>
</dbReference>
<evidence type="ECO:0008006" key="5">
    <source>
        <dbReference type="Google" id="ProtNLM"/>
    </source>
</evidence>
<dbReference type="Proteomes" id="UP000652219">
    <property type="component" value="Unassembled WGS sequence"/>
</dbReference>
<reference evidence="3 4" key="1">
    <citation type="journal article" date="2020" name="Phytopathology">
        <title>Genome Sequence Resources of Colletotrichum truncatum, C. plurivorum, C. musicola, and C. sojae: Four Species Pathogenic to Soybean (Glycine max).</title>
        <authorList>
            <person name="Rogerio F."/>
            <person name="Boufleur T.R."/>
            <person name="Ciampi-Guillardi M."/>
            <person name="Sukno S.A."/>
            <person name="Thon M.R."/>
            <person name="Massola Junior N.S."/>
            <person name="Baroncelli R."/>
        </authorList>
    </citation>
    <scope>NUCLEOTIDE SEQUENCE [LARGE SCALE GENOMIC DNA]</scope>
    <source>
        <strain evidence="3 4">LFN0009</strain>
    </source>
</reference>
<protein>
    <recommendedName>
        <fullName evidence="5">Heparan-alpha-glucosaminide N-acetyltransferase catalytic domain-containing protein</fullName>
    </recommendedName>
</protein>
<feature type="transmembrane region" description="Helical" evidence="2">
    <location>
        <begin position="301"/>
        <end position="319"/>
    </location>
</feature>
<feature type="transmembrane region" description="Helical" evidence="2">
    <location>
        <begin position="331"/>
        <end position="349"/>
    </location>
</feature>
<feature type="transmembrane region" description="Helical" evidence="2">
    <location>
        <begin position="431"/>
        <end position="453"/>
    </location>
</feature>
<comment type="caution">
    <text evidence="3">The sequence shown here is derived from an EMBL/GenBank/DDBJ whole genome shotgun (WGS) entry which is preliminary data.</text>
</comment>
<sequence>MTPAASTVGHRVPPDEESLEPSTEQNGFANGAPDGSPPSPSSLTPKAPRALAPDLLRGLLMAFMALDHNQVGLNGWPHGTSFNTPEADSAVVTGWNWWMAYAVRTLSHLCAPGFTFLMGMGVAYFGRSRSRLGWSAARMARHFVVRGVVLTLVSVGMGFILTQGQVWFLNVVLVALAVDYVLVGLLWLLIARTEPALAAVIDGLVKEGGERTPLLLHTGHGTAPRKPSPSAERISWHAHNLALLVLAFITIWWNHWLSPTGGSCASTAHVDIPATGSTTSNFWHFWFFEIMSPRVVSPFPPLAWLSFAIMGLLYGRVVLARPRYVSEQVGGHAATAAVFALLFVLTRLLRVGNLSDGCLHTPDQAGSAEGSNSYLASAASFFYIVKYPPDLAFFSFTLAGTFTLLAAFTSVPQKASERYGFALLAFGQSALFFYVTHMVVLLSGVGLLLHFFGHDTGLPPPMDGRPAVGVDNLWLWWANWAAVMLIMYPLCRWYGAFKKTRSADSVWRFF</sequence>
<proteinExistence type="predicted"/>
<accession>A0A8H6JA81</accession>
<keyword evidence="4" id="KW-1185">Reference proteome</keyword>
<dbReference type="PANTHER" id="PTHR40407:SF1">
    <property type="entry name" value="HEPARAN-ALPHA-GLUCOSAMINIDE N-ACETYLTRANSFERASE CATALYTIC DOMAIN-CONTAINING PROTEIN"/>
    <property type="match status" value="1"/>
</dbReference>
<keyword evidence="2" id="KW-1133">Transmembrane helix</keyword>
<evidence type="ECO:0000256" key="1">
    <source>
        <dbReference type="SAM" id="MobiDB-lite"/>
    </source>
</evidence>
<feature type="region of interest" description="Disordered" evidence="1">
    <location>
        <begin position="1"/>
        <end position="48"/>
    </location>
</feature>
<dbReference type="AlphaFoldDB" id="A0A8H6JA81"/>
<keyword evidence="2" id="KW-0812">Transmembrane</keyword>
<feature type="transmembrane region" description="Helical" evidence="2">
    <location>
        <begin position="143"/>
        <end position="161"/>
    </location>
</feature>
<evidence type="ECO:0000313" key="3">
    <source>
        <dbReference type="EMBL" id="KAF6808845.1"/>
    </source>
</evidence>
<organism evidence="3 4">
    <name type="scientific">Colletotrichum sojae</name>
    <dbReference type="NCBI Taxonomy" id="2175907"/>
    <lineage>
        <taxon>Eukaryota</taxon>
        <taxon>Fungi</taxon>
        <taxon>Dikarya</taxon>
        <taxon>Ascomycota</taxon>
        <taxon>Pezizomycotina</taxon>
        <taxon>Sordariomycetes</taxon>
        <taxon>Hypocreomycetidae</taxon>
        <taxon>Glomerellales</taxon>
        <taxon>Glomerellaceae</taxon>
        <taxon>Colletotrichum</taxon>
        <taxon>Colletotrichum orchidearum species complex</taxon>
    </lineage>
</organism>
<feature type="transmembrane region" description="Helical" evidence="2">
    <location>
        <begin position="391"/>
        <end position="411"/>
    </location>
</feature>
<dbReference type="PANTHER" id="PTHR40407">
    <property type="entry name" value="MEMBRANE PROTEIN-LIKE PROTEIN"/>
    <property type="match status" value="1"/>
</dbReference>
<feature type="transmembrane region" description="Helical" evidence="2">
    <location>
        <begin position="473"/>
        <end position="491"/>
    </location>
</feature>